<proteinExistence type="predicted"/>
<dbReference type="EMBL" id="LN854174">
    <property type="protein sequence ID" value="CRY97637.1"/>
    <property type="molecule type" value="Genomic_DNA"/>
</dbReference>
<reference evidence="1" key="1">
    <citation type="submission" date="2015-06" db="EMBL/GenBank/DDBJ databases">
        <authorList>
            <person name="Joergensen T."/>
        </authorList>
    </citation>
    <scope>NUCLEOTIDE SEQUENCE</scope>
    <source>
        <strain evidence="1">RGFK1670</strain>
    </source>
</reference>
<reference evidence="1" key="2">
    <citation type="submission" date="2015-07" db="EMBL/GenBank/DDBJ databases">
        <title>Plasmids, circular viruses and viroids from rat gut.</title>
        <authorList>
            <person name="Jorgensen T.J."/>
            <person name="Hansen M.A."/>
            <person name="Xu Z."/>
            <person name="Tabak M.A."/>
            <person name="Sorensen S.J."/>
            <person name="Hansen L.H."/>
        </authorList>
    </citation>
    <scope>NUCLEOTIDE SEQUENCE</scope>
    <source>
        <strain evidence="1">RGFK1670</strain>
    </source>
</reference>
<dbReference type="AlphaFoldDB" id="A0A0H5QPE9"/>
<protein>
    <submittedName>
        <fullName evidence="1">Uncharacterized protein</fullName>
    </submittedName>
</protein>
<accession>A0A0H5QPE9</accession>
<evidence type="ECO:0000313" key="1">
    <source>
        <dbReference type="EMBL" id="CRY97637.1"/>
    </source>
</evidence>
<sequence length="54" mass="6137">MASCICFSPNHEGWTATPFFKSWPLVLPVALYVQKLQNRDALEGIGARRTLDRM</sequence>
<organism evidence="1">
    <name type="scientific">uncultured prokaryote</name>
    <dbReference type="NCBI Taxonomy" id="198431"/>
    <lineage>
        <taxon>unclassified sequences</taxon>
        <taxon>environmental samples</taxon>
    </lineage>
</organism>
<name>A0A0H5QPE9_9ZZZZ</name>